<proteinExistence type="predicted"/>
<dbReference type="AlphaFoldDB" id="A0AAE4BTA9"/>
<evidence type="ECO:0000256" key="1">
    <source>
        <dbReference type="SAM" id="SignalP"/>
    </source>
</evidence>
<organism evidence="2 3">
    <name type="scientific">Aureibacter tunicatorum</name>
    <dbReference type="NCBI Taxonomy" id="866807"/>
    <lineage>
        <taxon>Bacteria</taxon>
        <taxon>Pseudomonadati</taxon>
        <taxon>Bacteroidota</taxon>
        <taxon>Cytophagia</taxon>
        <taxon>Cytophagales</taxon>
        <taxon>Persicobacteraceae</taxon>
        <taxon>Aureibacter</taxon>
    </lineage>
</organism>
<name>A0AAE4BTA9_9BACT</name>
<dbReference type="Proteomes" id="UP001185092">
    <property type="component" value="Unassembled WGS sequence"/>
</dbReference>
<dbReference type="NCBIfam" id="TIGR03519">
    <property type="entry name" value="T9SS_PorP_fam"/>
    <property type="match status" value="1"/>
</dbReference>
<evidence type="ECO:0000313" key="2">
    <source>
        <dbReference type="EMBL" id="MDR6242004.1"/>
    </source>
</evidence>
<protein>
    <submittedName>
        <fullName evidence="2">Type IX secretion system PorP/SprF family membrane protein</fullName>
    </submittedName>
</protein>
<dbReference type="EMBL" id="JAVDQD010000015">
    <property type="protein sequence ID" value="MDR6242004.1"/>
    <property type="molecule type" value="Genomic_DNA"/>
</dbReference>
<dbReference type="InterPro" id="IPR019861">
    <property type="entry name" value="PorP/SprF_Bacteroidetes"/>
</dbReference>
<dbReference type="RefSeq" id="WP_309943279.1">
    <property type="nucleotide sequence ID" value="NZ_AP025308.1"/>
</dbReference>
<accession>A0AAE4BTA9</accession>
<evidence type="ECO:0000313" key="3">
    <source>
        <dbReference type="Proteomes" id="UP001185092"/>
    </source>
</evidence>
<feature type="signal peptide" evidence="1">
    <location>
        <begin position="1"/>
        <end position="23"/>
    </location>
</feature>
<dbReference type="Pfam" id="PF11751">
    <property type="entry name" value="PorP_SprF"/>
    <property type="match status" value="1"/>
</dbReference>
<keyword evidence="3" id="KW-1185">Reference proteome</keyword>
<comment type="caution">
    <text evidence="2">The sequence shown here is derived from an EMBL/GenBank/DDBJ whole genome shotgun (WGS) entry which is preliminary data.</text>
</comment>
<sequence>MNKKNYIKIIAWIGLMVFMTVQAKKTVAQDASFSQYYAAPLLLNPALSGNQTSTYFGANYRQKWRDKNFPINQMQFSAIHPIISKRGMKHNHLGGVGVSFYNETSGNERALKQTSVRLNAAYNLFFDRGNQKISFGINGGFGQRSFDYANLKWGTQYDNYFGYNPSIQSSVEQDGLLNDRVSYPVFGGGVMWFYSPKSRRGKAHVSYFAGFSAENLNQPDVSFTSAEGSKHELPVLYKVNAGINFTPASELFKISPNLLYQSRDGQDQLNIGAYGTYYLSSSKFRKDFKSLIIGAWYRVNDAFIMNVGYETPRYSVGVSYDTNTTYLDYNLAGGSALEVSLSYKLKRKKKQKFSTPMM</sequence>
<reference evidence="2" key="1">
    <citation type="submission" date="2023-07" db="EMBL/GenBank/DDBJ databases">
        <title>Genomic Encyclopedia of Type Strains, Phase IV (KMG-IV): sequencing the most valuable type-strain genomes for metagenomic binning, comparative biology and taxonomic classification.</title>
        <authorList>
            <person name="Goeker M."/>
        </authorList>
    </citation>
    <scope>NUCLEOTIDE SEQUENCE</scope>
    <source>
        <strain evidence="2">DSM 26174</strain>
    </source>
</reference>
<feature type="chain" id="PRO_5042030907" evidence="1">
    <location>
        <begin position="24"/>
        <end position="358"/>
    </location>
</feature>
<gene>
    <name evidence="2" type="ORF">HNQ88_005091</name>
</gene>
<keyword evidence="1" id="KW-0732">Signal</keyword>